<proteinExistence type="predicted"/>
<dbReference type="EMBL" id="PFMA01000022">
    <property type="protein sequence ID" value="PIY93606.1"/>
    <property type="molecule type" value="Genomic_DNA"/>
</dbReference>
<sequence>MKEKAIQHTLNIFKQVYRNLPPLVDIKVREQMRDKIEEVVENSQLTLRELEDFMIFYGKKIWPFVQAFEDIYHLYHEKLSEKIFLQKASKKIAKKYILMKETGVKFVDLFSGAVHHFFDYEDKMELSELLISLKKDIRQHAIQAVMTHEKENYEMKINKYGQMVKDINLVIEDLHKFANEEKDRDFVDDILDKTRTIEYSLAFLGPKISYGEIMDLPEYYLGKKEEKKMRRII</sequence>
<protein>
    <submittedName>
        <fullName evidence="1">Uncharacterized protein</fullName>
    </submittedName>
</protein>
<evidence type="ECO:0000313" key="1">
    <source>
        <dbReference type="EMBL" id="PIY93606.1"/>
    </source>
</evidence>
<comment type="caution">
    <text evidence="1">The sequence shown here is derived from an EMBL/GenBank/DDBJ whole genome shotgun (WGS) entry which is preliminary data.</text>
</comment>
<organism evidence="1 2">
    <name type="scientific">Candidatus Magasanikbacteria bacterium CG_4_10_14_0_8_um_filter_32_14</name>
    <dbReference type="NCBI Taxonomy" id="1974640"/>
    <lineage>
        <taxon>Bacteria</taxon>
        <taxon>Candidatus Magasanikiibacteriota</taxon>
    </lineage>
</organism>
<dbReference type="AlphaFoldDB" id="A0A2M7RBA5"/>
<name>A0A2M7RBA5_9BACT</name>
<gene>
    <name evidence="1" type="ORF">COY69_00755</name>
</gene>
<accession>A0A2M7RBA5</accession>
<reference evidence="2" key="1">
    <citation type="submission" date="2017-09" db="EMBL/GenBank/DDBJ databases">
        <title>Depth-based differentiation of microbial function through sediment-hosted aquifers and enrichment of novel symbionts in the deep terrestrial subsurface.</title>
        <authorList>
            <person name="Probst A.J."/>
            <person name="Ladd B."/>
            <person name="Jarett J.K."/>
            <person name="Geller-Mcgrath D.E."/>
            <person name="Sieber C.M.K."/>
            <person name="Emerson J.B."/>
            <person name="Anantharaman K."/>
            <person name="Thomas B.C."/>
            <person name="Malmstrom R."/>
            <person name="Stieglmeier M."/>
            <person name="Klingl A."/>
            <person name="Woyke T."/>
            <person name="Ryan C.M."/>
            <person name="Banfield J.F."/>
        </authorList>
    </citation>
    <scope>NUCLEOTIDE SEQUENCE [LARGE SCALE GENOMIC DNA]</scope>
</reference>
<dbReference type="Proteomes" id="UP000229449">
    <property type="component" value="Unassembled WGS sequence"/>
</dbReference>
<evidence type="ECO:0000313" key="2">
    <source>
        <dbReference type="Proteomes" id="UP000229449"/>
    </source>
</evidence>